<dbReference type="AlphaFoldDB" id="A0A0H5P9B3"/>
<dbReference type="RefSeq" id="WP_011210635.1">
    <property type="nucleotide sequence ID" value="NZ_CAACYE020000001.1"/>
</dbReference>
<keyword evidence="2" id="KW-0614">Plasmid</keyword>
<dbReference type="Proteomes" id="UP000057820">
    <property type="component" value="Plasmid 2"/>
</dbReference>
<reference evidence="3" key="1">
    <citation type="submission" date="2015-03" db="EMBL/GenBank/DDBJ databases">
        <authorList>
            <consortium name="Pathogen Informatics"/>
        </authorList>
    </citation>
    <scope>NUCLEOTIDE SEQUENCE [LARGE SCALE GENOMIC DNA]</scope>
    <source>
        <strain evidence="3">NCTC11134</strain>
        <plasmid evidence="3">2</plasmid>
    </source>
</reference>
<dbReference type="Gene3D" id="3.30.310.70">
    <property type="entry name" value="TT1751-like domain"/>
    <property type="match status" value="1"/>
</dbReference>
<dbReference type="InterPro" id="IPR005180">
    <property type="entry name" value="DUF302"/>
</dbReference>
<dbReference type="PANTHER" id="PTHR38342">
    <property type="entry name" value="SLR5037 PROTEIN"/>
    <property type="match status" value="1"/>
</dbReference>
<dbReference type="KEGG" id="nfr:ERS450000_05812"/>
<organism evidence="2 3">
    <name type="scientific">Nocardia farcinica</name>
    <dbReference type="NCBI Taxonomy" id="37329"/>
    <lineage>
        <taxon>Bacteria</taxon>
        <taxon>Bacillati</taxon>
        <taxon>Actinomycetota</taxon>
        <taxon>Actinomycetes</taxon>
        <taxon>Mycobacteriales</taxon>
        <taxon>Nocardiaceae</taxon>
        <taxon>Nocardia</taxon>
    </lineage>
</organism>
<dbReference type="CDD" id="cd14797">
    <property type="entry name" value="DUF302"/>
    <property type="match status" value="1"/>
</dbReference>
<dbReference type="SUPFAM" id="SSF103247">
    <property type="entry name" value="TT1751-like"/>
    <property type="match status" value="1"/>
</dbReference>
<dbReference type="PANTHER" id="PTHR38342:SF1">
    <property type="entry name" value="SLR5037 PROTEIN"/>
    <property type="match status" value="1"/>
</dbReference>
<dbReference type="Pfam" id="PF03625">
    <property type="entry name" value="DUF302"/>
    <property type="match status" value="1"/>
</dbReference>
<gene>
    <name evidence="2" type="ORF">ERS450000_05812</name>
</gene>
<dbReference type="GeneID" id="61134742"/>
<evidence type="ECO:0000313" key="3">
    <source>
        <dbReference type="Proteomes" id="UP000057820"/>
    </source>
</evidence>
<accession>A0A0H5P9B3</accession>
<sequence>MDFTLEATVAEPYEQTLARVRAGLADAGFGVLTEIDLSATLRAKLGVETPPQVILGACRPQLAHRAVQADPRVAALLPCNVVVRSAGESATAVTVMDPDVLTSLSDRPGLSEVVADARTRLTGLLADLTEAEAGHAPRS</sequence>
<protein>
    <submittedName>
        <fullName evidence="2">Uncharacterized conserved protein</fullName>
    </submittedName>
</protein>
<dbReference type="InterPro" id="IPR035923">
    <property type="entry name" value="TT1751-like_sf"/>
</dbReference>
<name>A0A0H5P9B3_NOCFR</name>
<dbReference type="PIRSF" id="PIRSF021774">
    <property type="entry name" value="UCP021774"/>
    <property type="match status" value="1"/>
</dbReference>
<dbReference type="InterPro" id="IPR016796">
    <property type="entry name" value="UCP021774"/>
</dbReference>
<dbReference type="EMBL" id="LN868939">
    <property type="protein sequence ID" value="CRY84008.1"/>
    <property type="molecule type" value="Genomic_DNA"/>
</dbReference>
<evidence type="ECO:0000313" key="2">
    <source>
        <dbReference type="EMBL" id="CRY84008.1"/>
    </source>
</evidence>
<geneLocation type="plasmid" evidence="2">
    <name>2</name>
</geneLocation>
<feature type="domain" description="DUF302" evidence="1">
    <location>
        <begin position="35"/>
        <end position="98"/>
    </location>
</feature>
<dbReference type="OMA" id="CNVVVWE"/>
<evidence type="ECO:0000259" key="1">
    <source>
        <dbReference type="Pfam" id="PF03625"/>
    </source>
</evidence>
<proteinExistence type="predicted"/>